<dbReference type="GeneID" id="108565378"/>
<evidence type="ECO:0000313" key="2">
    <source>
        <dbReference type="RefSeq" id="XP_017780288.1"/>
    </source>
</evidence>
<dbReference type="Gene3D" id="3.40.50.11960">
    <property type="match status" value="1"/>
</dbReference>
<evidence type="ECO:0000313" key="1">
    <source>
        <dbReference type="Proteomes" id="UP000695000"/>
    </source>
</evidence>
<gene>
    <name evidence="2" type="primary">LOC108565378</name>
</gene>
<protein>
    <submittedName>
        <fullName evidence="2">Alpha- and gamma-adaptin-binding protein p34-like</fullName>
    </submittedName>
</protein>
<dbReference type="RefSeq" id="XP_017780288.1">
    <property type="nucleotide sequence ID" value="XM_017924799.1"/>
</dbReference>
<dbReference type="PANTHER" id="PTHR14659:SF1">
    <property type="entry name" value="ALPHA- AND GAMMA-ADAPTIN-BINDING PROTEIN P34"/>
    <property type="match status" value="1"/>
</dbReference>
<organism evidence="1 2">
    <name type="scientific">Nicrophorus vespilloides</name>
    <name type="common">Boreal carrion beetle</name>
    <dbReference type="NCBI Taxonomy" id="110193"/>
    <lineage>
        <taxon>Eukaryota</taxon>
        <taxon>Metazoa</taxon>
        <taxon>Ecdysozoa</taxon>
        <taxon>Arthropoda</taxon>
        <taxon>Hexapoda</taxon>
        <taxon>Insecta</taxon>
        <taxon>Pterygota</taxon>
        <taxon>Neoptera</taxon>
        <taxon>Endopterygota</taxon>
        <taxon>Coleoptera</taxon>
        <taxon>Polyphaga</taxon>
        <taxon>Staphyliniformia</taxon>
        <taxon>Silphidae</taxon>
        <taxon>Nicrophorinae</taxon>
        <taxon>Nicrophorus</taxon>
    </lineage>
</organism>
<proteinExistence type="predicted"/>
<accession>A0ABM1N0D8</accession>
<dbReference type="InterPro" id="IPR019341">
    <property type="entry name" value="Alpha/Gamma-adaptin-bd_p34"/>
</dbReference>
<name>A0ABM1N0D8_NICVS</name>
<sequence length="247" mass="28561">MDSKPCVVIVSSSNTKPKSLIKLITKENPVEHSEKYSSLSHPWRFETKYYTAEVELIGLSEYTENEFQKNVEALIIHMDSNKSTGLDDLKEWEPLETNFDPDIKLLIANYCNNETKVTKAMATDWCLKRGFEFIEIFPAVEADQEEQDLIEEKIGVDRIIEALETHIWSNLVMKDKVKEEKENKNVDLDELLMDDTNDDFTDLFNKLHMMKDSIQSMPVKERKQCAEQVVSAFWKAIGGDEEEIADL</sequence>
<dbReference type="Proteomes" id="UP000695000">
    <property type="component" value="Unplaced"/>
</dbReference>
<dbReference type="Pfam" id="PF10199">
    <property type="entry name" value="Adaptin_binding"/>
    <property type="match status" value="1"/>
</dbReference>
<keyword evidence="1" id="KW-1185">Reference proteome</keyword>
<reference evidence="2" key="1">
    <citation type="submission" date="2025-08" db="UniProtKB">
        <authorList>
            <consortium name="RefSeq"/>
        </authorList>
    </citation>
    <scope>IDENTIFICATION</scope>
    <source>
        <tissue evidence="2">Whole Larva</tissue>
    </source>
</reference>
<dbReference type="PANTHER" id="PTHR14659">
    <property type="entry name" value="ALPHA- AND GAMMA-ADAPTIN-BINDING PROTEIN P34"/>
    <property type="match status" value="1"/>
</dbReference>